<protein>
    <submittedName>
        <fullName evidence="1">Uncharacterized protein</fullName>
    </submittedName>
</protein>
<reference evidence="1 2" key="1">
    <citation type="submission" date="2023-02" db="EMBL/GenBank/DDBJ databases">
        <title>Genome sequence of Mucilaginibacter jinjuensis strain KACC 16571.</title>
        <authorList>
            <person name="Kim S."/>
            <person name="Heo J."/>
            <person name="Kwon S.-W."/>
        </authorList>
    </citation>
    <scope>NUCLEOTIDE SEQUENCE [LARGE SCALE GENOMIC DNA]</scope>
    <source>
        <strain evidence="1 2">KACC 16571</strain>
    </source>
</reference>
<keyword evidence="2" id="KW-1185">Reference proteome</keyword>
<evidence type="ECO:0000313" key="2">
    <source>
        <dbReference type="Proteomes" id="UP001216139"/>
    </source>
</evidence>
<evidence type="ECO:0000313" key="1">
    <source>
        <dbReference type="EMBL" id="WCT10971.1"/>
    </source>
</evidence>
<dbReference type="PROSITE" id="PS51257">
    <property type="entry name" value="PROKAR_LIPOPROTEIN"/>
    <property type="match status" value="1"/>
</dbReference>
<dbReference type="Proteomes" id="UP001216139">
    <property type="component" value="Chromosome"/>
</dbReference>
<proteinExistence type="predicted"/>
<gene>
    <name evidence="1" type="ORF">PQO05_19730</name>
</gene>
<sequence length="611" mass="67211">MKRNLYFLFFAYVCLLSACSKKEALTDVVVTVPPVTISNISLPSFTNSTWVQVAGGTALIQYKLKDSKDSTSSVTKDSIDLKNLSTYKKTLAAGTYDIVISSKNQSSAADTFMRVTETAKGYTVPSQQAPVFTESSTDGLITIGKSFIKDGAVPTFKTDTGTKTYKMGLINGFYYLYIKGGLQGAISFTAKTGGQAVVKKLSIVAAKHQNMSVVTNGVNGVSVVFTDFAYNQVSANSTTLITLNINPDRMAGYTSYYVATDENGNIIAEAKYQTGTTTFKLISTNPYDKDRLNFYEIKVADNPSTVPGITGYLQVKKGCVYTQFPGQQSPESNAPLNIHLKNAAQFDKLSISTDRNAGTITSPADSANFKQWDYSSNSQVWVQVLKNNQTLYNLFDIAKGTHDYTVDLAQCIKTAVAKTITAPGGNFQMNLFGKNDVTATWQYNHDLEYNFGMVYSQYGSLIYNYPSEAFKSYVAVMYYSIGDYNYNQVKIGAVPDKADSFDASFTVAGTSMADFKPSFSGTSDYYQAHFINAPSSPNLSVYLLSPSVAGYTNVKFPDFSKYLNITSLDLSKVKLVNFGLYQQDTFSETNVPYNDTHNYHYLNSKSVQKNY</sequence>
<dbReference type="RefSeq" id="WP_273629160.1">
    <property type="nucleotide sequence ID" value="NZ_CP117167.1"/>
</dbReference>
<name>A0ABY7T594_9SPHI</name>
<organism evidence="1 2">
    <name type="scientific">Mucilaginibacter jinjuensis</name>
    <dbReference type="NCBI Taxonomy" id="1176721"/>
    <lineage>
        <taxon>Bacteria</taxon>
        <taxon>Pseudomonadati</taxon>
        <taxon>Bacteroidota</taxon>
        <taxon>Sphingobacteriia</taxon>
        <taxon>Sphingobacteriales</taxon>
        <taxon>Sphingobacteriaceae</taxon>
        <taxon>Mucilaginibacter</taxon>
    </lineage>
</organism>
<accession>A0ABY7T594</accession>
<dbReference type="EMBL" id="CP117167">
    <property type="protein sequence ID" value="WCT10971.1"/>
    <property type="molecule type" value="Genomic_DNA"/>
</dbReference>